<dbReference type="InterPro" id="IPR011067">
    <property type="entry name" value="Plasmid_toxin/cell-grow_inhib"/>
</dbReference>
<dbReference type="RefSeq" id="WP_068139354.1">
    <property type="nucleotide sequence ID" value="NZ_AP014924.1"/>
</dbReference>
<evidence type="ECO:0000313" key="4">
    <source>
        <dbReference type="Proteomes" id="UP000065807"/>
    </source>
</evidence>
<dbReference type="PANTHER" id="PTHR33988">
    <property type="entry name" value="ENDORIBONUCLEASE MAZF-RELATED"/>
    <property type="match status" value="1"/>
</dbReference>
<protein>
    <submittedName>
        <fullName evidence="3">Toxin-antitoxin system toxin component MazF family</fullName>
    </submittedName>
</protein>
<name>A0A0K2SNV6_LIMPI</name>
<comment type="similarity">
    <text evidence="1">Belongs to the PemK/MazF family.</text>
</comment>
<evidence type="ECO:0000256" key="2">
    <source>
        <dbReference type="ARBA" id="ARBA00022649"/>
    </source>
</evidence>
<dbReference type="GO" id="GO:0016075">
    <property type="term" value="P:rRNA catabolic process"/>
    <property type="evidence" value="ECO:0007669"/>
    <property type="project" value="TreeGrafter"/>
</dbReference>
<dbReference type="EMBL" id="AP014924">
    <property type="protein sequence ID" value="BAS28672.1"/>
    <property type="molecule type" value="Genomic_DNA"/>
</dbReference>
<evidence type="ECO:0000313" key="3">
    <source>
        <dbReference type="EMBL" id="BAS28672.1"/>
    </source>
</evidence>
<dbReference type="STRING" id="1555112.LIP_2843"/>
<sequence length="140" mass="14672">MPPAEPGRRVRRGEVYFANLNPVLGSEQGGVRPVLVVQNDAGNRRSATVIVAPVTSRLGKARLPTHVVLPASGLGLEKDSVILLEQIRTLARGRLKGRVGAVDAATLQEVDRALGISLGLKLASPVPPGTGPDHSGPQNR</sequence>
<dbReference type="OrthoDB" id="9808744at2"/>
<dbReference type="PANTHER" id="PTHR33988:SF2">
    <property type="entry name" value="ENDORIBONUCLEASE MAZF"/>
    <property type="match status" value="1"/>
</dbReference>
<dbReference type="Proteomes" id="UP000065807">
    <property type="component" value="Chromosome"/>
</dbReference>
<dbReference type="SUPFAM" id="SSF50118">
    <property type="entry name" value="Cell growth inhibitor/plasmid maintenance toxic component"/>
    <property type="match status" value="1"/>
</dbReference>
<keyword evidence="4" id="KW-1185">Reference proteome</keyword>
<dbReference type="GO" id="GO:0006402">
    <property type="term" value="P:mRNA catabolic process"/>
    <property type="evidence" value="ECO:0007669"/>
    <property type="project" value="TreeGrafter"/>
</dbReference>
<dbReference type="Pfam" id="PF02452">
    <property type="entry name" value="PemK_toxin"/>
    <property type="match status" value="1"/>
</dbReference>
<accession>A0A0K2SNV6</accession>
<organism evidence="3 4">
    <name type="scientific">Limnochorda pilosa</name>
    <dbReference type="NCBI Taxonomy" id="1555112"/>
    <lineage>
        <taxon>Bacteria</taxon>
        <taxon>Bacillati</taxon>
        <taxon>Bacillota</taxon>
        <taxon>Limnochordia</taxon>
        <taxon>Limnochordales</taxon>
        <taxon>Limnochordaceae</taxon>
        <taxon>Limnochorda</taxon>
    </lineage>
</organism>
<gene>
    <name evidence="3" type="ORF">LIP_2843</name>
</gene>
<keyword evidence="2" id="KW-1277">Toxin-antitoxin system</keyword>
<dbReference type="PATRIC" id="fig|1555112.3.peg.2887"/>
<dbReference type="KEGG" id="lpil:LIP_2843"/>
<evidence type="ECO:0000256" key="1">
    <source>
        <dbReference type="ARBA" id="ARBA00007521"/>
    </source>
</evidence>
<dbReference type="AlphaFoldDB" id="A0A0K2SNV6"/>
<dbReference type="InterPro" id="IPR003477">
    <property type="entry name" value="PemK-like"/>
</dbReference>
<dbReference type="GO" id="GO:0004521">
    <property type="term" value="F:RNA endonuclease activity"/>
    <property type="evidence" value="ECO:0007669"/>
    <property type="project" value="TreeGrafter"/>
</dbReference>
<dbReference type="Gene3D" id="2.30.30.110">
    <property type="match status" value="1"/>
</dbReference>
<dbReference type="GO" id="GO:0003677">
    <property type="term" value="F:DNA binding"/>
    <property type="evidence" value="ECO:0007669"/>
    <property type="project" value="InterPro"/>
</dbReference>
<reference evidence="4" key="2">
    <citation type="journal article" date="2016" name="Int. J. Syst. Evol. Microbiol.">
        <title>Complete genome sequence and cell structure of Limnochorda pilosa, a Gram-negative spore-former within the phylum Firmicutes.</title>
        <authorList>
            <person name="Watanabe M."/>
            <person name="Kojima H."/>
            <person name="Fukui M."/>
        </authorList>
    </citation>
    <scope>NUCLEOTIDE SEQUENCE [LARGE SCALE GENOMIC DNA]</scope>
    <source>
        <strain evidence="4">HC45</strain>
    </source>
</reference>
<proteinExistence type="inferred from homology"/>
<reference evidence="4" key="1">
    <citation type="submission" date="2015-07" db="EMBL/GenBank/DDBJ databases">
        <title>Complete genome sequence and phylogenetic analysis of Limnochorda pilosa.</title>
        <authorList>
            <person name="Watanabe M."/>
            <person name="Kojima H."/>
            <person name="Fukui M."/>
        </authorList>
    </citation>
    <scope>NUCLEOTIDE SEQUENCE [LARGE SCALE GENOMIC DNA]</scope>
    <source>
        <strain evidence="4">HC45</strain>
    </source>
</reference>